<dbReference type="Gene3D" id="3.40.50.300">
    <property type="entry name" value="P-loop containing nucleotide triphosphate hydrolases"/>
    <property type="match status" value="1"/>
</dbReference>
<dbReference type="InterPro" id="IPR036322">
    <property type="entry name" value="WD40_repeat_dom_sf"/>
</dbReference>
<gene>
    <name evidence="7" type="ORF">GXM_07078</name>
</gene>
<dbReference type="KEGG" id="nsh:GXM_07078"/>
<dbReference type="Pfam" id="PF00400">
    <property type="entry name" value="WD40"/>
    <property type="match status" value="2"/>
</dbReference>
<reference evidence="7 8" key="1">
    <citation type="submission" date="2019-10" db="EMBL/GenBank/DDBJ databases">
        <title>Genomic and transcriptomic insights into the perfect genentic adaptation of a filamentous nitrogen-fixing cyanobacterium to rice fields.</title>
        <authorList>
            <person name="Chen Z."/>
        </authorList>
    </citation>
    <scope>NUCLEOTIDE SEQUENCE [LARGE SCALE GENOMIC DNA]</scope>
    <source>
        <strain evidence="7">CCNUC1</strain>
    </source>
</reference>
<dbReference type="PROSITE" id="PS50082">
    <property type="entry name" value="WD_REPEATS_2"/>
    <property type="match status" value="2"/>
</dbReference>
<dbReference type="Pfam" id="PF20703">
    <property type="entry name" value="nSTAND1"/>
    <property type="match status" value="1"/>
</dbReference>
<keyword evidence="4" id="KW-0472">Membrane</keyword>
<dbReference type="Proteomes" id="UP000326678">
    <property type="component" value="Chromosome Gxm2"/>
</dbReference>
<dbReference type="Gene3D" id="3.40.50.1460">
    <property type="match status" value="1"/>
</dbReference>
<feature type="repeat" description="WD" evidence="3">
    <location>
        <begin position="937"/>
        <end position="969"/>
    </location>
</feature>
<evidence type="ECO:0000256" key="1">
    <source>
        <dbReference type="ARBA" id="ARBA00022574"/>
    </source>
</evidence>
<feature type="domain" description="Peptidase C14 caspase" evidence="5">
    <location>
        <begin position="6"/>
        <end position="216"/>
    </location>
</feature>
<dbReference type="SUPFAM" id="SSF52540">
    <property type="entry name" value="P-loop containing nucleoside triphosphate hydrolases"/>
    <property type="match status" value="1"/>
</dbReference>
<keyword evidence="8" id="KW-1185">Reference proteome</keyword>
<dbReference type="InterPro" id="IPR027417">
    <property type="entry name" value="P-loop_NTPase"/>
</dbReference>
<evidence type="ECO:0008006" key="9">
    <source>
        <dbReference type="Google" id="ProtNLM"/>
    </source>
</evidence>
<keyword evidence="1 3" id="KW-0853">WD repeat</keyword>
<evidence type="ECO:0000259" key="6">
    <source>
        <dbReference type="Pfam" id="PF20703"/>
    </source>
</evidence>
<dbReference type="InterPro" id="IPR001680">
    <property type="entry name" value="WD40_rpt"/>
</dbReference>
<keyword evidence="4" id="KW-1133">Transmembrane helix</keyword>
<dbReference type="PANTHER" id="PTHR22847:SF637">
    <property type="entry name" value="WD REPEAT DOMAIN 5B"/>
    <property type="match status" value="1"/>
</dbReference>
<dbReference type="GO" id="GO:0004197">
    <property type="term" value="F:cysteine-type endopeptidase activity"/>
    <property type="evidence" value="ECO:0007669"/>
    <property type="project" value="InterPro"/>
</dbReference>
<dbReference type="GO" id="GO:0006508">
    <property type="term" value="P:proteolysis"/>
    <property type="evidence" value="ECO:0007669"/>
    <property type="project" value="InterPro"/>
</dbReference>
<dbReference type="AlphaFoldDB" id="A0A5P8WAF7"/>
<evidence type="ECO:0000256" key="4">
    <source>
        <dbReference type="SAM" id="Phobius"/>
    </source>
</evidence>
<evidence type="ECO:0000256" key="3">
    <source>
        <dbReference type="PROSITE-ProRule" id="PRU00221"/>
    </source>
</evidence>
<keyword evidence="4" id="KW-0812">Transmembrane</keyword>
<dbReference type="SMART" id="SM00320">
    <property type="entry name" value="WD40"/>
    <property type="match status" value="2"/>
</dbReference>
<organism evidence="7 8">
    <name type="scientific">Nostoc sphaeroides CCNUC1</name>
    <dbReference type="NCBI Taxonomy" id="2653204"/>
    <lineage>
        <taxon>Bacteria</taxon>
        <taxon>Bacillati</taxon>
        <taxon>Cyanobacteriota</taxon>
        <taxon>Cyanophyceae</taxon>
        <taxon>Nostocales</taxon>
        <taxon>Nostocaceae</taxon>
        <taxon>Nostoc</taxon>
    </lineage>
</organism>
<name>A0A5P8WAF7_9NOSO</name>
<evidence type="ECO:0000313" key="8">
    <source>
        <dbReference type="Proteomes" id="UP000326678"/>
    </source>
</evidence>
<evidence type="ECO:0000259" key="5">
    <source>
        <dbReference type="Pfam" id="PF00656"/>
    </source>
</evidence>
<dbReference type="PROSITE" id="PS50294">
    <property type="entry name" value="WD_REPEATS_REGION"/>
    <property type="match status" value="2"/>
</dbReference>
<feature type="transmembrane region" description="Helical" evidence="4">
    <location>
        <begin position="798"/>
        <end position="821"/>
    </location>
</feature>
<evidence type="ECO:0000313" key="7">
    <source>
        <dbReference type="EMBL" id="QFS49584.1"/>
    </source>
</evidence>
<dbReference type="SUPFAM" id="SSF50978">
    <property type="entry name" value="WD40 repeat-like"/>
    <property type="match status" value="1"/>
</dbReference>
<proteinExistence type="predicted"/>
<dbReference type="RefSeq" id="WP_152590938.1">
    <property type="nucleotide sequence ID" value="NZ_CP045227.1"/>
</dbReference>
<feature type="domain" description="Novel STAND NTPase 1" evidence="6">
    <location>
        <begin position="294"/>
        <end position="698"/>
    </location>
</feature>
<dbReference type="PANTHER" id="PTHR22847">
    <property type="entry name" value="WD40 REPEAT PROTEIN"/>
    <property type="match status" value="1"/>
</dbReference>
<dbReference type="InterPro" id="IPR029030">
    <property type="entry name" value="Caspase-like_dom_sf"/>
</dbReference>
<accession>A0A5P8WAF7</accession>
<protein>
    <recommendedName>
        <fullName evidence="9">Peptidase C14 caspase domain-containing protein</fullName>
    </recommendedName>
</protein>
<dbReference type="Gene3D" id="2.130.10.10">
    <property type="entry name" value="YVTN repeat-like/Quinoprotein amine dehydrogenase"/>
    <property type="match status" value="1"/>
</dbReference>
<dbReference type="Pfam" id="PF00656">
    <property type="entry name" value="Peptidase_C14"/>
    <property type="match status" value="1"/>
</dbReference>
<dbReference type="InterPro" id="IPR011600">
    <property type="entry name" value="Pept_C14_caspase"/>
</dbReference>
<sequence>MPEFSRSLAIVIGINNYANGIPSLQNAVNDAVKLVELLRGKYGYQVWEYLDEAATLKNLCEMLEKTLPEEVTADDRLLLYFAGHGIALNGDDDDGPKGYLIPQDAQEGNIQTYLPMTQLHDCLNNLPCRHFLGILDCCFAGAFRWSSNKREILAAKKIYKERYDRFISHSAWQVITSASYDQKALDAFSLNCQRGGEGNHSPFAAALLAALEGKADCYPPATNGKPAGDGVITATELYLYLRDAVELVNESRWQQQTPGIWPLKKHDKGEYIFLPPGHALNLPPAPPLDESKNPYRGLESFEEEHSSLFFGRQALTQDLYKFVNKQTLTVVLGASGTGKSSLVKAGLIPYLKKLQSQSNQQEWLILAPMRPGESPFRELNNTLSQGKIPVVDLSNINYEQAIKSLSARMNAWCKRKPQSKLLFVIDQLEEVITLCRDELERENFLNFLAVAVAKYSKQLRIVLTLRSDFEPQFQDTHLQEYWKNARFIVPAMTRDELRAAIEEPASARVMYFEPHSLVDKLIDEVAQMPGALPLLSFTLSELYLKYLKGSRDNRAITEQDYQELGGVARSLTQRADCEYEQLVERDQAYAHTIRHVMLRMVAVGAGELARRRVSLSELEYPPGENERVQEVIHHFTNARLLVKGKDIDEKPYVEPAHDALVRGWQKLLVWKQEDEESLILQRRLTPAVVEWERVKNQDEEQPKGVLDKVDPVLDGLDRGLFFIENLFQKILAQLARLLRQSQNQRGQSRQKPTHFLWDSNPYLVLLDQELHADNNWLNQVEREFIQKSVLQKRRNRSWRWRIATVVFLSLTGLTIFALFALDRQILAEKQAIRRLIANSEDNFRKNRNSFDALINVLTASQRLQQLPWGNTDQELQDELLTTLVQSVKWVREQNRLEGHADAVQSVSFSPDGQMLATASYDHKVKLWRRDGSFVKTLPGHTDAVMSVSFSPDSKMIASGSLDGTVRLWDSNGNPIGKPIPAHDEVMSVPSCLVGVVCR</sequence>
<evidence type="ECO:0000256" key="2">
    <source>
        <dbReference type="ARBA" id="ARBA00022737"/>
    </source>
</evidence>
<dbReference type="InterPro" id="IPR015943">
    <property type="entry name" value="WD40/YVTN_repeat-like_dom_sf"/>
</dbReference>
<dbReference type="EMBL" id="CP045227">
    <property type="protein sequence ID" value="QFS49584.1"/>
    <property type="molecule type" value="Genomic_DNA"/>
</dbReference>
<feature type="repeat" description="WD" evidence="3">
    <location>
        <begin position="896"/>
        <end position="927"/>
    </location>
</feature>
<dbReference type="SUPFAM" id="SSF52129">
    <property type="entry name" value="Caspase-like"/>
    <property type="match status" value="1"/>
</dbReference>
<keyword evidence="2" id="KW-0677">Repeat</keyword>
<dbReference type="InterPro" id="IPR049052">
    <property type="entry name" value="nSTAND1"/>
</dbReference>